<protein>
    <recommendedName>
        <fullName evidence="3">Holin of 3TMs, for gene-transfer release</fullName>
    </recommendedName>
</protein>
<accession>A0ABR9DXP2</accession>
<proteinExistence type="predicted"/>
<dbReference type="Proteomes" id="UP000648482">
    <property type="component" value="Unassembled WGS sequence"/>
</dbReference>
<gene>
    <name evidence="1" type="ORF">PALI_a0322</name>
</gene>
<evidence type="ECO:0000313" key="2">
    <source>
        <dbReference type="Proteomes" id="UP000648482"/>
    </source>
</evidence>
<comment type="caution">
    <text evidence="1">The sequence shown here is derived from an EMBL/GenBank/DDBJ whole genome shotgun (WGS) entry which is preliminary data.</text>
</comment>
<evidence type="ECO:0008006" key="3">
    <source>
        <dbReference type="Google" id="ProtNLM"/>
    </source>
</evidence>
<sequence length="133" mass="15078">MTKANPFFSWLGGIFAPLTTYIEYRGKIKKAEHDRELAVITGQTKLVQSGVDNNHNWEMQSLKDKDKTLRLFSYSMFTAPILITVISPGHGAEIFKNLEGVPPWLIQTWIAINGGVWGHCELKKRRTAVYNVS</sequence>
<keyword evidence="2" id="KW-1185">Reference proteome</keyword>
<dbReference type="RefSeq" id="WP_193155367.1">
    <property type="nucleotide sequence ID" value="NZ_AQGU01000025.1"/>
</dbReference>
<dbReference type="EMBL" id="AQGU01000025">
    <property type="protein sequence ID" value="MBE0359114.1"/>
    <property type="molecule type" value="Genomic_DNA"/>
</dbReference>
<name>A0ABR9DXP2_9GAMM</name>
<reference evidence="1 2" key="1">
    <citation type="submission" date="2015-06" db="EMBL/GenBank/DDBJ databases">
        <title>Genome sequence of Pseudoalteromonas aliena.</title>
        <authorList>
            <person name="Xie B.-B."/>
            <person name="Rong J.-C."/>
            <person name="Qin Q.-L."/>
            <person name="Zhang Y.-Z."/>
        </authorList>
    </citation>
    <scope>NUCLEOTIDE SEQUENCE [LARGE SCALE GENOMIC DNA]</scope>
    <source>
        <strain evidence="1 2">SW19</strain>
    </source>
</reference>
<organism evidence="1 2">
    <name type="scientific">Pseudoalteromonas aliena SW19</name>
    <dbReference type="NCBI Taxonomy" id="1314866"/>
    <lineage>
        <taxon>Bacteria</taxon>
        <taxon>Pseudomonadati</taxon>
        <taxon>Pseudomonadota</taxon>
        <taxon>Gammaproteobacteria</taxon>
        <taxon>Alteromonadales</taxon>
        <taxon>Pseudoalteromonadaceae</taxon>
        <taxon>Pseudoalteromonas</taxon>
    </lineage>
</organism>
<evidence type="ECO:0000313" key="1">
    <source>
        <dbReference type="EMBL" id="MBE0359114.1"/>
    </source>
</evidence>